<evidence type="ECO:0000256" key="16">
    <source>
        <dbReference type="ARBA" id="ARBA00023180"/>
    </source>
</evidence>
<keyword evidence="8" id="KW-0808">Transferase</keyword>
<comment type="subcellular location">
    <subcellularLocation>
        <location evidence="2">Golgi apparatus membrane</location>
        <topology evidence="2">Single-pass type II membrane protein</topology>
    </subcellularLocation>
</comment>
<evidence type="ECO:0000256" key="18">
    <source>
        <dbReference type="ARBA" id="ARBA00029663"/>
    </source>
</evidence>
<dbReference type="Pfam" id="PF05060">
    <property type="entry name" value="MGAT2"/>
    <property type="match status" value="1"/>
</dbReference>
<keyword evidence="14 26" id="KW-0472">Membrane</keyword>
<keyword evidence="11" id="KW-0735">Signal-anchor</keyword>
<evidence type="ECO:0000256" key="11">
    <source>
        <dbReference type="ARBA" id="ARBA00022968"/>
    </source>
</evidence>
<evidence type="ECO:0000256" key="8">
    <source>
        <dbReference type="ARBA" id="ARBA00022679"/>
    </source>
</evidence>
<feature type="binding site" evidence="23">
    <location>
        <begin position="190"/>
        <end position="194"/>
    </location>
    <ligand>
        <name>substrate</name>
    </ligand>
</feature>
<keyword evidence="16" id="KW-0325">Glycoprotein</keyword>
<keyword evidence="7" id="KW-0328">Glycosyltransferase</keyword>
<keyword evidence="9 26" id="KW-0812">Transmembrane</keyword>
<keyword evidence="10 24" id="KW-0479">Metal-binding</keyword>
<evidence type="ECO:0000256" key="22">
    <source>
        <dbReference type="ARBA" id="ARBA00093257"/>
    </source>
</evidence>
<evidence type="ECO:0000256" key="5">
    <source>
        <dbReference type="ARBA" id="ARBA00012613"/>
    </source>
</evidence>
<keyword evidence="12 26" id="KW-1133">Transmembrane helix</keyword>
<keyword evidence="28" id="KW-1185">Reference proteome</keyword>
<comment type="catalytic activity">
    <reaction evidence="22">
        <text>an N(4)-{beta-D-GlcNAc-(1-&gt;2)-alpha-D-Man-(1-&gt;3)-[alpha-D-Man-(1-&gt;6)]-beta-D-Man-(1-&gt;4)-beta-D-GlcNAc-(1-&gt;4)-beta-D-GlcNAc}-L-asparaginyl-[protein] + UDP-N-acetyl-alpha-D-glucosamine = N(4)-{beta-D-GlcNAc-(1-&gt;2)-alpha-D-Man-(1-&gt;3)-[beta-D-GlcNAc-(1-&gt;2)-alpha-D-Man-(1-&gt;6)]-beta-D-Man-(1-&gt;4)-beta-D-GlcNAc-(1-&gt;4)-beta-D-GlcNAc}-L-asparaginyl-[protein] + UDP + H(+)</text>
        <dbReference type="Rhea" id="RHEA:12941"/>
        <dbReference type="Rhea" id="RHEA-COMP:13526"/>
        <dbReference type="Rhea" id="RHEA-COMP:14369"/>
        <dbReference type="ChEBI" id="CHEBI:15378"/>
        <dbReference type="ChEBI" id="CHEBI:57705"/>
        <dbReference type="ChEBI" id="CHEBI:58223"/>
        <dbReference type="ChEBI" id="CHEBI:60615"/>
        <dbReference type="ChEBI" id="CHEBI:60651"/>
        <dbReference type="EC" id="2.4.1.143"/>
    </reaction>
</comment>
<reference evidence="27" key="2">
    <citation type="submission" date="2020-05" db="UniProtKB">
        <authorList>
            <consortium name="EnsemblMetazoa"/>
        </authorList>
    </citation>
    <scope>IDENTIFICATION</scope>
    <source>
        <strain evidence="27">IAEA</strain>
    </source>
</reference>
<evidence type="ECO:0000313" key="27">
    <source>
        <dbReference type="EnsemblMetazoa" id="GBRI000025-PA"/>
    </source>
</evidence>
<protein>
    <recommendedName>
        <fullName evidence="6">Alpha-1,6-mannosyl-glycoprotein 2-beta-N-acetylglucosaminyltransferase</fullName>
        <ecNumber evidence="5">2.4.1.143</ecNumber>
    </recommendedName>
    <alternativeName>
        <fullName evidence="21">Beta-1,2-N-acetylglucosaminyltransferase II</fullName>
    </alternativeName>
    <alternativeName>
        <fullName evidence="20">GlcNAc-T II</fullName>
    </alternativeName>
    <alternativeName>
        <fullName evidence="19">Mannoside acetylglucosaminyltransferase 2</fullName>
    </alternativeName>
    <alternativeName>
        <fullName evidence="18">N-glycosyl-oligosaccharide-glycoprotein N-acetylglucosaminyltransferase II</fullName>
    </alternativeName>
</protein>
<feature type="binding site" evidence="23">
    <location>
        <position position="132"/>
    </location>
    <ligand>
        <name>substrate</name>
    </ligand>
</feature>
<proteinExistence type="inferred from homology"/>
<feature type="transmembrane region" description="Helical" evidence="26">
    <location>
        <begin position="21"/>
        <end position="40"/>
    </location>
</feature>
<dbReference type="PANTHER" id="PTHR12871">
    <property type="entry name" value="BETA-1,2-N-ACETYLGLUCOSAMINYLTRANSFERASE II"/>
    <property type="match status" value="1"/>
</dbReference>
<dbReference type="GO" id="GO:0005795">
    <property type="term" value="C:Golgi stack"/>
    <property type="evidence" value="ECO:0007669"/>
    <property type="project" value="InterPro"/>
</dbReference>
<dbReference type="GO" id="GO:0006487">
    <property type="term" value="P:protein N-linked glycosylation"/>
    <property type="evidence" value="ECO:0007669"/>
    <property type="project" value="TreeGrafter"/>
</dbReference>
<dbReference type="Proteomes" id="UP000091820">
    <property type="component" value="Unassembled WGS sequence"/>
</dbReference>
<evidence type="ECO:0000256" key="3">
    <source>
        <dbReference type="ARBA" id="ARBA00004922"/>
    </source>
</evidence>
<evidence type="ECO:0000256" key="21">
    <source>
        <dbReference type="ARBA" id="ARBA00032915"/>
    </source>
</evidence>
<dbReference type="Gene3D" id="3.90.550.10">
    <property type="entry name" value="Spore Coat Polysaccharide Biosynthesis Protein SpsA, Chain A"/>
    <property type="match status" value="1"/>
</dbReference>
<evidence type="ECO:0000256" key="25">
    <source>
        <dbReference type="PIRSR" id="PIRSR607754-3"/>
    </source>
</evidence>
<accession>A0A1A9VZ14</accession>
<feature type="disulfide bond" evidence="25">
    <location>
        <begin position="165"/>
        <end position="175"/>
    </location>
</feature>
<dbReference type="InterPro" id="IPR029044">
    <property type="entry name" value="Nucleotide-diphossugar_trans"/>
</dbReference>
<feature type="binding site" evidence="24">
    <location>
        <position position="222"/>
    </location>
    <ligand>
        <name>Mn(2+)</name>
        <dbReference type="ChEBI" id="CHEBI:29035"/>
    </ligand>
</feature>
<dbReference type="GO" id="GO:0000139">
    <property type="term" value="C:Golgi membrane"/>
    <property type="evidence" value="ECO:0007669"/>
    <property type="project" value="UniProtKB-SubCell"/>
</dbReference>
<dbReference type="SUPFAM" id="SSF53448">
    <property type="entry name" value="Nucleotide-diphospho-sugar transferases"/>
    <property type="match status" value="1"/>
</dbReference>
<dbReference type="UniPathway" id="UPA00378"/>
<keyword evidence="13" id="KW-0333">Golgi apparatus</keyword>
<evidence type="ECO:0000256" key="23">
    <source>
        <dbReference type="PIRSR" id="PIRSR607754-1"/>
    </source>
</evidence>
<keyword evidence="17 24" id="KW-0464">Manganese</keyword>
<evidence type="ECO:0000256" key="19">
    <source>
        <dbReference type="ARBA" id="ARBA00031203"/>
    </source>
</evidence>
<comment type="cofactor">
    <cofactor evidence="1 24">
        <name>Mn(2+)</name>
        <dbReference type="ChEBI" id="CHEBI:29035"/>
    </cofactor>
</comment>
<feature type="disulfide bond" evidence="25">
    <location>
        <begin position="244"/>
        <end position="247"/>
    </location>
</feature>
<dbReference type="EC" id="2.4.1.143" evidence="5"/>
<dbReference type="EnsemblMetazoa" id="GBRI000025-RA">
    <property type="protein sequence ID" value="GBRI000025-PA"/>
    <property type="gene ID" value="GBRI000025"/>
</dbReference>
<comment type="similarity">
    <text evidence="4">Belongs to the glycosyltransferase 16 (GT16) protein family.</text>
</comment>
<comment type="pathway">
    <text evidence="3">Protein modification; protein glycosylation.</text>
</comment>
<dbReference type="GO" id="GO:0008455">
    <property type="term" value="F:alpha-1,6-mannosylglycoprotein 2-beta-N-acetylglucosaminyltransferase activity"/>
    <property type="evidence" value="ECO:0007669"/>
    <property type="project" value="UniProtKB-EC"/>
</dbReference>
<evidence type="ECO:0000256" key="7">
    <source>
        <dbReference type="ARBA" id="ARBA00022676"/>
    </source>
</evidence>
<evidence type="ECO:0000256" key="9">
    <source>
        <dbReference type="ARBA" id="ARBA00022692"/>
    </source>
</evidence>
<evidence type="ECO:0000256" key="6">
    <source>
        <dbReference type="ARBA" id="ARBA00014817"/>
    </source>
</evidence>
<organism evidence="27 28">
    <name type="scientific">Glossina brevipalpis</name>
    <dbReference type="NCBI Taxonomy" id="37001"/>
    <lineage>
        <taxon>Eukaryota</taxon>
        <taxon>Metazoa</taxon>
        <taxon>Ecdysozoa</taxon>
        <taxon>Arthropoda</taxon>
        <taxon>Hexapoda</taxon>
        <taxon>Insecta</taxon>
        <taxon>Pterygota</taxon>
        <taxon>Neoptera</taxon>
        <taxon>Endopterygota</taxon>
        <taxon>Diptera</taxon>
        <taxon>Brachycera</taxon>
        <taxon>Muscomorpha</taxon>
        <taxon>Hippoboscoidea</taxon>
        <taxon>Glossinidae</taxon>
        <taxon>Glossina</taxon>
    </lineage>
</organism>
<dbReference type="VEuPathDB" id="VectorBase:GBRI000025"/>
<feature type="disulfide bond" evidence="25">
    <location>
        <begin position="298"/>
        <end position="321"/>
    </location>
</feature>
<evidence type="ECO:0000256" key="26">
    <source>
        <dbReference type="SAM" id="Phobius"/>
    </source>
</evidence>
<evidence type="ECO:0000256" key="2">
    <source>
        <dbReference type="ARBA" id="ARBA00004323"/>
    </source>
</evidence>
<evidence type="ECO:0000256" key="24">
    <source>
        <dbReference type="PIRSR" id="PIRSR607754-2"/>
    </source>
</evidence>
<evidence type="ECO:0000256" key="14">
    <source>
        <dbReference type="ARBA" id="ARBA00023136"/>
    </source>
</evidence>
<dbReference type="AlphaFoldDB" id="A0A1A9VZ14"/>
<evidence type="ECO:0000256" key="13">
    <source>
        <dbReference type="ARBA" id="ARBA00023034"/>
    </source>
</evidence>
<dbReference type="GO" id="GO:0009312">
    <property type="term" value="P:oligosaccharide biosynthetic process"/>
    <property type="evidence" value="ECO:0007669"/>
    <property type="project" value="InterPro"/>
</dbReference>
<evidence type="ECO:0000256" key="1">
    <source>
        <dbReference type="ARBA" id="ARBA00001936"/>
    </source>
</evidence>
<evidence type="ECO:0000256" key="10">
    <source>
        <dbReference type="ARBA" id="ARBA00022723"/>
    </source>
</evidence>
<keyword evidence="15 25" id="KW-1015">Disulfide bond</keyword>
<name>A0A1A9VZ14_9MUSC</name>
<dbReference type="STRING" id="37001.A0A1A9VZ14"/>
<evidence type="ECO:0000256" key="15">
    <source>
        <dbReference type="ARBA" id="ARBA00023157"/>
    </source>
</evidence>
<dbReference type="InterPro" id="IPR007754">
    <property type="entry name" value="GlcNAc_II"/>
</dbReference>
<evidence type="ECO:0000256" key="17">
    <source>
        <dbReference type="ARBA" id="ARBA00023211"/>
    </source>
</evidence>
<reference evidence="28" key="1">
    <citation type="submission" date="2014-03" db="EMBL/GenBank/DDBJ databases">
        <authorList>
            <person name="Aksoy S."/>
            <person name="Warren W."/>
            <person name="Wilson R.K."/>
        </authorList>
    </citation>
    <scope>NUCLEOTIDE SEQUENCE [LARGE SCALE GENOMIC DNA]</scope>
    <source>
        <strain evidence="28">IAEA</strain>
    </source>
</reference>
<sequence length="393" mass="45749">MRDSGILTPLTYNGSMHRQRSIYYTRGIIFTAVFLPLIIVSSKFCNLSDLKSINDLPLADNNDSVKGDALTAIKIRLNTGFVLNEHKFTPLREDSIVIVIQVHTRLTYLRYLIKSLSKARGISSVLLIFSHDYYDRNINDLVQSVDFCKVMQIFYPYPSHSHKTCTRSEGSRVKCNTPEFYKHNKAELAQMKHHWWWQANYVFDQLTITRRHRGLVFFLDEDFYIAEDVLYVLKLMYKNVNVLCPYCKILAIGNQKKPFHDKTYSKNTAKVNVFNWVTGQTNLGYAFNRSTWNIIRDCAPYFCSYNDYNWDRAMNYLSNNCRNGAHYDVNNCRSESWLSDIEKELRSAGKAGRLFPRKLVLDEVHLNSVDTFLAGKGWYKKPDQELCISMTSS</sequence>
<evidence type="ECO:0000313" key="28">
    <source>
        <dbReference type="Proteomes" id="UP000091820"/>
    </source>
</evidence>
<dbReference type="GO" id="GO:0046872">
    <property type="term" value="F:metal ion binding"/>
    <property type="evidence" value="ECO:0007669"/>
    <property type="project" value="UniProtKB-KW"/>
</dbReference>
<dbReference type="PANTHER" id="PTHR12871:SF0">
    <property type="entry name" value="ALPHA-1,6-MANNOSYL-GLYCOPROTEIN 2-BETA-N-ACETYLGLUCOSAMINYLTRANSFERASE"/>
    <property type="match status" value="1"/>
</dbReference>
<evidence type="ECO:0000256" key="4">
    <source>
        <dbReference type="ARBA" id="ARBA00011011"/>
    </source>
</evidence>
<evidence type="ECO:0000256" key="20">
    <source>
        <dbReference type="ARBA" id="ARBA00032552"/>
    </source>
</evidence>
<feature type="binding site" evidence="23">
    <location>
        <begin position="101"/>
        <end position="105"/>
    </location>
    <ligand>
        <name>substrate</name>
    </ligand>
</feature>
<evidence type="ECO:0000256" key="12">
    <source>
        <dbReference type="ARBA" id="ARBA00022989"/>
    </source>
</evidence>